<reference evidence="8" key="1">
    <citation type="journal article" date="2010" name="ISME J.">
        <title>The complete genome sequence of the algal symbiont Dinoroseobacter shibae: a hitchhiker's guide to life in the sea.</title>
        <authorList>
            <person name="Wagner-Dobler I."/>
            <person name="Ballhausen B."/>
            <person name="Berger M."/>
            <person name="Brinkhoff T."/>
            <person name="Buchholz I."/>
            <person name="Bunk B."/>
            <person name="Cypionka H."/>
            <person name="Daniel R."/>
            <person name="Drepper T."/>
            <person name="Gerdts G."/>
            <person name="Hahnke S."/>
            <person name="Han C."/>
            <person name="Jahn D."/>
            <person name="Kalhoefer D."/>
            <person name="Kiss H."/>
            <person name="Klenk H.P."/>
            <person name="Kyrpides N."/>
            <person name="Liebl W."/>
            <person name="Liesegang H."/>
            <person name="Meincke L."/>
            <person name="Pati A."/>
            <person name="Petersen J."/>
            <person name="Piekarski T."/>
            <person name="Pommerenke C."/>
            <person name="Pradella S."/>
            <person name="Pukall R."/>
            <person name="Rabus R."/>
            <person name="Stackebrandt E."/>
            <person name="Thole S."/>
            <person name="Thompson L."/>
            <person name="Tielen P."/>
            <person name="Tomasch J."/>
            <person name="von Jan M."/>
            <person name="Wanphrut N."/>
            <person name="Wichels A."/>
            <person name="Zech H."/>
            <person name="Simon M."/>
        </authorList>
    </citation>
    <scope>NUCLEOTIDE SEQUENCE [LARGE SCALE GENOMIC DNA]</scope>
    <source>
        <strain evidence="8">DSM 16493 / NCIMB 14021 / DFL 12</strain>
    </source>
</reference>
<organism evidence="7 8">
    <name type="scientific">Dinoroseobacter shibae (strain DSM 16493 / NCIMB 14021 / DFL 12)</name>
    <dbReference type="NCBI Taxonomy" id="398580"/>
    <lineage>
        <taxon>Bacteria</taxon>
        <taxon>Pseudomonadati</taxon>
        <taxon>Pseudomonadota</taxon>
        <taxon>Alphaproteobacteria</taxon>
        <taxon>Rhodobacterales</taxon>
        <taxon>Roseobacteraceae</taxon>
        <taxon>Dinoroseobacter</taxon>
    </lineage>
</organism>
<dbReference type="PANTHER" id="PTHR33931:SF2">
    <property type="entry name" value="HOLIN-LIKE PROTEIN CIDA"/>
    <property type="match status" value="1"/>
</dbReference>
<sequence>MILHLLVLLVFQLIGEVLARSLGLLVPGPVLGLVLLLGFFLVLPQVAEAVRPTANALLAHLSLLFVPAGVGVVAHLDVLGENGVPLLIALVISTLVAISVGALVFVGVARLIGDAGDD</sequence>
<keyword evidence="2" id="KW-1003">Cell membrane</keyword>
<dbReference type="HOGENOM" id="CLU_113736_4_2_5"/>
<dbReference type="Pfam" id="PF03788">
    <property type="entry name" value="LrgA"/>
    <property type="match status" value="1"/>
</dbReference>
<keyword evidence="3 6" id="KW-0812">Transmembrane</keyword>
<dbReference type="KEGG" id="dsh:Dshi_0155"/>
<keyword evidence="5 6" id="KW-0472">Membrane</keyword>
<evidence type="ECO:0000256" key="5">
    <source>
        <dbReference type="ARBA" id="ARBA00023136"/>
    </source>
</evidence>
<dbReference type="RefSeq" id="WP_012176837.1">
    <property type="nucleotide sequence ID" value="NC_009952.1"/>
</dbReference>
<feature type="transmembrane region" description="Helical" evidence="6">
    <location>
        <begin position="54"/>
        <end position="74"/>
    </location>
</feature>
<evidence type="ECO:0000313" key="8">
    <source>
        <dbReference type="Proteomes" id="UP000006833"/>
    </source>
</evidence>
<evidence type="ECO:0000313" key="7">
    <source>
        <dbReference type="EMBL" id="ABV91904.1"/>
    </source>
</evidence>
<dbReference type="Proteomes" id="UP000006833">
    <property type="component" value="Chromosome"/>
</dbReference>
<dbReference type="PANTHER" id="PTHR33931">
    <property type="entry name" value="HOLIN-LIKE PROTEIN CIDA-RELATED"/>
    <property type="match status" value="1"/>
</dbReference>
<keyword evidence="8" id="KW-1185">Reference proteome</keyword>
<feature type="transmembrane region" description="Helical" evidence="6">
    <location>
        <begin position="86"/>
        <end position="112"/>
    </location>
</feature>
<evidence type="ECO:0000256" key="1">
    <source>
        <dbReference type="ARBA" id="ARBA00004651"/>
    </source>
</evidence>
<name>A8LKR1_DINSH</name>
<protein>
    <submittedName>
        <fullName evidence="7">Putative LrgA family protein</fullName>
    </submittedName>
</protein>
<gene>
    <name evidence="7" type="primary">lrgA</name>
    <name evidence="7" type="ordered locus">Dshi_0155</name>
</gene>
<evidence type="ECO:0000256" key="6">
    <source>
        <dbReference type="SAM" id="Phobius"/>
    </source>
</evidence>
<evidence type="ECO:0000256" key="4">
    <source>
        <dbReference type="ARBA" id="ARBA00022989"/>
    </source>
</evidence>
<dbReference type="GO" id="GO:0005886">
    <property type="term" value="C:plasma membrane"/>
    <property type="evidence" value="ECO:0007669"/>
    <property type="project" value="UniProtKB-SubCell"/>
</dbReference>
<proteinExistence type="predicted"/>
<comment type="subcellular location">
    <subcellularLocation>
        <location evidence="1">Cell membrane</location>
        <topology evidence="1">Multi-pass membrane protein</topology>
    </subcellularLocation>
</comment>
<dbReference type="OrthoDB" id="385012at2"/>
<dbReference type="AlphaFoldDB" id="A8LKR1"/>
<dbReference type="STRING" id="398580.Dshi_0155"/>
<dbReference type="InterPro" id="IPR005538">
    <property type="entry name" value="LrgA/CidA"/>
</dbReference>
<dbReference type="eggNOG" id="COG1380">
    <property type="taxonomic scope" value="Bacteria"/>
</dbReference>
<dbReference type="EMBL" id="CP000830">
    <property type="protein sequence ID" value="ABV91904.1"/>
    <property type="molecule type" value="Genomic_DNA"/>
</dbReference>
<evidence type="ECO:0000256" key="3">
    <source>
        <dbReference type="ARBA" id="ARBA00022692"/>
    </source>
</evidence>
<evidence type="ECO:0000256" key="2">
    <source>
        <dbReference type="ARBA" id="ARBA00022475"/>
    </source>
</evidence>
<feature type="transmembrane region" description="Helical" evidence="6">
    <location>
        <begin position="29"/>
        <end position="47"/>
    </location>
</feature>
<accession>A8LKR1</accession>
<keyword evidence="4 6" id="KW-1133">Transmembrane helix</keyword>